<organism evidence="4 5">
    <name type="scientific">Humisphaera borealis</name>
    <dbReference type="NCBI Taxonomy" id="2807512"/>
    <lineage>
        <taxon>Bacteria</taxon>
        <taxon>Pseudomonadati</taxon>
        <taxon>Planctomycetota</taxon>
        <taxon>Phycisphaerae</taxon>
        <taxon>Tepidisphaerales</taxon>
        <taxon>Tepidisphaeraceae</taxon>
        <taxon>Humisphaera</taxon>
    </lineage>
</organism>
<dbReference type="KEGG" id="hbs:IPV69_11430"/>
<evidence type="ECO:0000256" key="3">
    <source>
        <dbReference type="SAM" id="MobiDB-lite"/>
    </source>
</evidence>
<dbReference type="PANTHER" id="PTHR33643">
    <property type="entry name" value="UREASE ACCESSORY PROTEIN D"/>
    <property type="match status" value="1"/>
</dbReference>
<evidence type="ECO:0000313" key="4">
    <source>
        <dbReference type="EMBL" id="QOV91921.1"/>
    </source>
</evidence>
<accession>A0A7M2X4F2</accession>
<keyword evidence="5" id="KW-1185">Reference proteome</keyword>
<gene>
    <name evidence="4" type="ORF">IPV69_11430</name>
</gene>
<dbReference type="RefSeq" id="WP_206295241.1">
    <property type="nucleotide sequence ID" value="NZ_CP063458.1"/>
</dbReference>
<feature type="region of interest" description="Disordered" evidence="3">
    <location>
        <begin position="1"/>
        <end position="21"/>
    </location>
</feature>
<reference evidence="4 5" key="1">
    <citation type="submission" date="2020-10" db="EMBL/GenBank/DDBJ databases">
        <title>Wide distribution of Phycisphaera-like planctomycetes from WD2101 soil group in peatlands and genome analysis of the first cultivated representative.</title>
        <authorList>
            <person name="Dedysh S.N."/>
            <person name="Beletsky A.V."/>
            <person name="Ivanova A."/>
            <person name="Kulichevskaya I.S."/>
            <person name="Suzina N.E."/>
            <person name="Philippov D.A."/>
            <person name="Rakitin A.L."/>
            <person name="Mardanov A.V."/>
            <person name="Ravin N.V."/>
        </authorList>
    </citation>
    <scope>NUCLEOTIDE SEQUENCE [LARGE SCALE GENOMIC DNA]</scope>
    <source>
        <strain evidence="4 5">M1803</strain>
    </source>
</reference>
<dbReference type="InterPro" id="IPR002669">
    <property type="entry name" value="UreD"/>
</dbReference>
<name>A0A7M2X4F2_9BACT</name>
<evidence type="ECO:0000313" key="5">
    <source>
        <dbReference type="Proteomes" id="UP000593765"/>
    </source>
</evidence>
<evidence type="ECO:0000256" key="1">
    <source>
        <dbReference type="ARBA" id="ARBA00007177"/>
    </source>
</evidence>
<dbReference type="GO" id="GO:0016151">
    <property type="term" value="F:nickel cation binding"/>
    <property type="evidence" value="ECO:0007669"/>
    <property type="project" value="InterPro"/>
</dbReference>
<comment type="similarity">
    <text evidence="1">Belongs to the UreD family.</text>
</comment>
<dbReference type="PANTHER" id="PTHR33643:SF1">
    <property type="entry name" value="UREASE ACCESSORY PROTEIN D"/>
    <property type="match status" value="1"/>
</dbReference>
<dbReference type="Pfam" id="PF01774">
    <property type="entry name" value="UreD"/>
    <property type="match status" value="1"/>
</dbReference>
<keyword evidence="2" id="KW-0143">Chaperone</keyword>
<sequence length="305" mass="32377">MIPDAPSLAIADPTPSRAPNAARAGFGRVDLALVGGRTEVVRLRAESPLRLLSPRSRAAAAWIVAGSYGGGFVCGDRISVAVRCGPGTRTVLGTQASTKVYRSRSAFAAGSGGGAGQQQLAAVLGENAMLVSWPDPITCFAGSRFVQRQNFDLSPTASLVAVDWLTSGRMARGERWAFDRYETETRISVGGRLRLRESTTLDPADGPIHPVARTAGMDCLGMAWVVGPAFAGVAEALKQRLERQPIDPRRDVQYGISPIGDAATEFSGAVVRFAAKSTDAAWHWLRSQLASAMEVVGIDPWSRRG</sequence>
<proteinExistence type="inferred from homology"/>
<dbReference type="HAMAP" id="MF_01384">
    <property type="entry name" value="UreD"/>
    <property type="match status" value="1"/>
</dbReference>
<dbReference type="EMBL" id="CP063458">
    <property type="protein sequence ID" value="QOV91921.1"/>
    <property type="molecule type" value="Genomic_DNA"/>
</dbReference>
<dbReference type="AlphaFoldDB" id="A0A7M2X4F2"/>
<protein>
    <submittedName>
        <fullName evidence="4">Urease accessory protein UreD</fullName>
    </submittedName>
</protein>
<dbReference type="Proteomes" id="UP000593765">
    <property type="component" value="Chromosome"/>
</dbReference>
<evidence type="ECO:0000256" key="2">
    <source>
        <dbReference type="ARBA" id="ARBA00023186"/>
    </source>
</evidence>